<dbReference type="AlphaFoldDB" id="X6LPI8"/>
<evidence type="ECO:0000313" key="1">
    <source>
        <dbReference type="EMBL" id="ETO03057.1"/>
    </source>
</evidence>
<proteinExistence type="predicted"/>
<keyword evidence="2" id="KW-1185">Reference proteome</keyword>
<dbReference type="EMBL" id="ASPP01034254">
    <property type="protein sequence ID" value="ETO03057.1"/>
    <property type="molecule type" value="Genomic_DNA"/>
</dbReference>
<evidence type="ECO:0000313" key="2">
    <source>
        <dbReference type="Proteomes" id="UP000023152"/>
    </source>
</evidence>
<gene>
    <name evidence="1" type="ORF">RFI_34353</name>
</gene>
<sequence length="138" mass="16876">VLQFFLQSTVFDNLLFKEKYFRLHKFKIILPFYFEDLRIVELLLLIAMISKYYAKCSMYLSFQIFLFLLNKNNLQSFSFFCKQKLSVFFILHNQRSSQEKAKQSKEEEETQIIVHHWIRILNIKLGWIKNFDKLVINY</sequence>
<accession>X6LPI8</accession>
<comment type="caution">
    <text evidence="1">The sequence shown here is derived from an EMBL/GenBank/DDBJ whole genome shotgun (WGS) entry which is preliminary data.</text>
</comment>
<reference evidence="1 2" key="1">
    <citation type="journal article" date="2013" name="Curr. Biol.">
        <title>The Genome of the Foraminiferan Reticulomyxa filosa.</title>
        <authorList>
            <person name="Glockner G."/>
            <person name="Hulsmann N."/>
            <person name="Schleicher M."/>
            <person name="Noegel A.A."/>
            <person name="Eichinger L."/>
            <person name="Gallinger C."/>
            <person name="Pawlowski J."/>
            <person name="Sierra R."/>
            <person name="Euteneuer U."/>
            <person name="Pillet L."/>
            <person name="Moustafa A."/>
            <person name="Platzer M."/>
            <person name="Groth M."/>
            <person name="Szafranski K."/>
            <person name="Schliwa M."/>
        </authorList>
    </citation>
    <scope>NUCLEOTIDE SEQUENCE [LARGE SCALE GENOMIC DNA]</scope>
</reference>
<feature type="non-terminal residue" evidence="1">
    <location>
        <position position="138"/>
    </location>
</feature>
<protein>
    <submittedName>
        <fullName evidence="1">Uncharacterized protein</fullName>
    </submittedName>
</protein>
<dbReference type="Proteomes" id="UP000023152">
    <property type="component" value="Unassembled WGS sequence"/>
</dbReference>
<name>X6LPI8_RETFI</name>
<organism evidence="1 2">
    <name type="scientific">Reticulomyxa filosa</name>
    <dbReference type="NCBI Taxonomy" id="46433"/>
    <lineage>
        <taxon>Eukaryota</taxon>
        <taxon>Sar</taxon>
        <taxon>Rhizaria</taxon>
        <taxon>Retaria</taxon>
        <taxon>Foraminifera</taxon>
        <taxon>Monothalamids</taxon>
        <taxon>Reticulomyxidae</taxon>
        <taxon>Reticulomyxa</taxon>
    </lineage>
</organism>
<feature type="non-terminal residue" evidence="1">
    <location>
        <position position="1"/>
    </location>
</feature>